<feature type="domain" description="UspA" evidence="1">
    <location>
        <begin position="52"/>
        <end position="214"/>
    </location>
</feature>
<dbReference type="Pfam" id="PF00582">
    <property type="entry name" value="Usp"/>
    <property type="match status" value="1"/>
</dbReference>
<dbReference type="Proteomes" id="UP000886520">
    <property type="component" value="Chromosome 14"/>
</dbReference>
<proteinExistence type="predicted"/>
<accession>A0A9D4UMP2</accession>
<dbReference type="InterPro" id="IPR014729">
    <property type="entry name" value="Rossmann-like_a/b/a_fold"/>
</dbReference>
<comment type="caution">
    <text evidence="2">The sequence shown here is derived from an EMBL/GenBank/DDBJ whole genome shotgun (WGS) entry which is preliminary data.</text>
</comment>
<dbReference type="SUPFAM" id="SSF52402">
    <property type="entry name" value="Adenine nucleotide alpha hydrolases-like"/>
    <property type="match status" value="1"/>
</dbReference>
<dbReference type="InterPro" id="IPR006016">
    <property type="entry name" value="UspA"/>
</dbReference>
<dbReference type="Gene3D" id="3.40.50.620">
    <property type="entry name" value="HUPs"/>
    <property type="match status" value="1"/>
</dbReference>
<organism evidence="2 3">
    <name type="scientific">Adiantum capillus-veneris</name>
    <name type="common">Maidenhair fern</name>
    <dbReference type="NCBI Taxonomy" id="13818"/>
    <lineage>
        <taxon>Eukaryota</taxon>
        <taxon>Viridiplantae</taxon>
        <taxon>Streptophyta</taxon>
        <taxon>Embryophyta</taxon>
        <taxon>Tracheophyta</taxon>
        <taxon>Polypodiopsida</taxon>
        <taxon>Polypodiidae</taxon>
        <taxon>Polypodiales</taxon>
        <taxon>Pteridineae</taxon>
        <taxon>Pteridaceae</taxon>
        <taxon>Vittarioideae</taxon>
        <taxon>Adiantum</taxon>
    </lineage>
</organism>
<reference evidence="2" key="1">
    <citation type="submission" date="2021-01" db="EMBL/GenBank/DDBJ databases">
        <title>Adiantum capillus-veneris genome.</title>
        <authorList>
            <person name="Fang Y."/>
            <person name="Liao Q."/>
        </authorList>
    </citation>
    <scope>NUCLEOTIDE SEQUENCE</scope>
    <source>
        <strain evidence="2">H3</strain>
        <tissue evidence="2">Leaf</tissue>
    </source>
</reference>
<evidence type="ECO:0000313" key="2">
    <source>
        <dbReference type="EMBL" id="KAI5070287.1"/>
    </source>
</evidence>
<keyword evidence="3" id="KW-1185">Reference proteome</keyword>
<dbReference type="AlphaFoldDB" id="A0A9D4UMP2"/>
<name>A0A9D4UMP2_ADICA</name>
<gene>
    <name evidence="2" type="ORF">GOP47_0014630</name>
</gene>
<protein>
    <recommendedName>
        <fullName evidence="1">UspA domain-containing protein</fullName>
    </recommendedName>
</protein>
<dbReference type="CDD" id="cd00293">
    <property type="entry name" value="USP-like"/>
    <property type="match status" value="1"/>
</dbReference>
<dbReference type="EMBL" id="JABFUD020000014">
    <property type="protein sequence ID" value="KAI5070287.1"/>
    <property type="molecule type" value="Genomic_DNA"/>
</dbReference>
<dbReference type="PANTHER" id="PTHR47125">
    <property type="entry name" value="ADENINE NUCLEOTIDE ALPHA HYDROLASES-LIKE SUPERFAMILY PROTEIN"/>
    <property type="match status" value="1"/>
</dbReference>
<dbReference type="OrthoDB" id="786029at2759"/>
<evidence type="ECO:0000259" key="1">
    <source>
        <dbReference type="Pfam" id="PF00582"/>
    </source>
</evidence>
<dbReference type="PANTHER" id="PTHR47125:SF2">
    <property type="entry name" value="ADENINE NUCLEOTIDE ALPHA HYDROLASES-LIKE SUPERFAMILY PROTEIN"/>
    <property type="match status" value="1"/>
</dbReference>
<evidence type="ECO:0000313" key="3">
    <source>
        <dbReference type="Proteomes" id="UP000886520"/>
    </source>
</evidence>
<sequence>MAVGGLNGCLERTMSREGMWSEGEATTRATSETTVSSFNSMMGEQTTAATKKKVMVVIDESRESRLAMLWALSHIVQGEDTLYLMQFLPSSANHKSAGVIFSRHNSARLHTTQERREEKGRREKVDLRPSQLIGTSLKMLCTSRRPEVGVEVMIVEGIDKGLTIVTQAKKLEASVLVLGQRRPSLLQRVFKQRSPNDEVIERCIQNAECLTLSVRKKSKHIGGYLINSRWQKNFWLLA</sequence>